<evidence type="ECO:0000313" key="17">
    <source>
        <dbReference type="Proteomes" id="UP001589750"/>
    </source>
</evidence>
<dbReference type="InterPro" id="IPR014782">
    <property type="entry name" value="Peptidase_M1_dom"/>
</dbReference>
<dbReference type="InterPro" id="IPR042097">
    <property type="entry name" value="Aminopeptidase_N-like_N_sf"/>
</dbReference>
<keyword evidence="7" id="KW-0479">Metal-binding</keyword>
<dbReference type="RefSeq" id="WP_140009576.1">
    <property type="nucleotide sequence ID" value="NZ_JBHMDG010000047.1"/>
</dbReference>
<dbReference type="Gene3D" id="1.10.390.10">
    <property type="entry name" value="Neutral Protease Domain 2"/>
    <property type="match status" value="1"/>
</dbReference>
<dbReference type="InterPro" id="IPR001930">
    <property type="entry name" value="Peptidase_M1"/>
</dbReference>
<evidence type="ECO:0000256" key="3">
    <source>
        <dbReference type="ARBA" id="ARBA00010136"/>
    </source>
</evidence>
<comment type="similarity">
    <text evidence="3">Belongs to the peptidase M1 family.</text>
</comment>
<evidence type="ECO:0000256" key="1">
    <source>
        <dbReference type="ARBA" id="ARBA00000098"/>
    </source>
</evidence>
<evidence type="ECO:0000256" key="9">
    <source>
        <dbReference type="ARBA" id="ARBA00022833"/>
    </source>
</evidence>
<feature type="domain" description="Peptidase M1 membrane alanine aminopeptidase" evidence="14">
    <location>
        <begin position="337"/>
        <end position="478"/>
    </location>
</feature>
<gene>
    <name evidence="16" type="ORF">ACFFRI_22245</name>
</gene>
<protein>
    <recommendedName>
        <fullName evidence="5">Aminopeptidase N</fullName>
        <ecNumber evidence="4">3.4.11.2</ecNumber>
    </recommendedName>
    <alternativeName>
        <fullName evidence="11">Alanine aminopeptidase</fullName>
    </alternativeName>
    <alternativeName>
        <fullName evidence="12">Lysyl aminopeptidase</fullName>
    </alternativeName>
</protein>
<dbReference type="Pfam" id="PF17900">
    <property type="entry name" value="Peptidase_M1_N"/>
    <property type="match status" value="1"/>
</dbReference>
<dbReference type="EMBL" id="JBHMDG010000047">
    <property type="protein sequence ID" value="MFB9315781.1"/>
    <property type="molecule type" value="Genomic_DNA"/>
</dbReference>
<accession>A0ABV5KGB6</accession>
<comment type="cofactor">
    <cofactor evidence="2">
        <name>Zn(2+)</name>
        <dbReference type="ChEBI" id="CHEBI:29105"/>
    </cofactor>
</comment>
<reference evidence="16 17" key="1">
    <citation type="submission" date="2024-09" db="EMBL/GenBank/DDBJ databases">
        <authorList>
            <person name="Sun Q."/>
            <person name="Mori K."/>
        </authorList>
    </citation>
    <scope>NUCLEOTIDE SEQUENCE [LARGE SCALE GENOMIC DNA]</scope>
    <source>
        <strain evidence="16 17">JCM 9626</strain>
    </source>
</reference>
<comment type="catalytic activity">
    <reaction evidence="1">
        <text>Release of an N-terminal amino acid, Xaa-|-Yaa- from a peptide, amide or arylamide. Xaa is preferably Ala, but may be most amino acids including Pro (slow action). When a terminal hydrophobic residue is followed by a prolyl residue, the two may be released as an intact Xaa-Pro dipeptide.</text>
        <dbReference type="EC" id="3.4.11.2"/>
    </reaction>
</comment>
<evidence type="ECO:0000256" key="5">
    <source>
        <dbReference type="ARBA" id="ARBA00015611"/>
    </source>
</evidence>
<keyword evidence="13" id="KW-0732">Signal</keyword>
<dbReference type="CDD" id="cd09603">
    <property type="entry name" value="M1_APN_like"/>
    <property type="match status" value="1"/>
</dbReference>
<evidence type="ECO:0000256" key="2">
    <source>
        <dbReference type="ARBA" id="ARBA00001947"/>
    </source>
</evidence>
<keyword evidence="8" id="KW-0378">Hydrolase</keyword>
<dbReference type="Proteomes" id="UP001589750">
    <property type="component" value="Unassembled WGS sequence"/>
</dbReference>
<comment type="caution">
    <text evidence="16">The sequence shown here is derived from an EMBL/GenBank/DDBJ whole genome shotgun (WGS) entry which is preliminary data.</text>
</comment>
<dbReference type="Gene3D" id="2.60.40.1730">
    <property type="entry name" value="tricorn interacting facor f3 domain"/>
    <property type="match status" value="1"/>
</dbReference>
<proteinExistence type="inferred from homology"/>
<dbReference type="EC" id="3.4.11.2" evidence="4"/>
<evidence type="ECO:0000256" key="8">
    <source>
        <dbReference type="ARBA" id="ARBA00022801"/>
    </source>
</evidence>
<dbReference type="Gene3D" id="2.60.40.2700">
    <property type="match status" value="5"/>
</dbReference>
<keyword evidence="6" id="KW-0645">Protease</keyword>
<evidence type="ECO:0000313" key="16">
    <source>
        <dbReference type="EMBL" id="MFB9315781.1"/>
    </source>
</evidence>
<evidence type="ECO:0000256" key="10">
    <source>
        <dbReference type="ARBA" id="ARBA00023049"/>
    </source>
</evidence>
<keyword evidence="16" id="KW-0031">Aminopeptidase</keyword>
<evidence type="ECO:0000256" key="7">
    <source>
        <dbReference type="ARBA" id="ARBA00022723"/>
    </source>
</evidence>
<dbReference type="InterPro" id="IPR013783">
    <property type="entry name" value="Ig-like_fold"/>
</dbReference>
<keyword evidence="9" id="KW-0862">Zinc</keyword>
<feature type="domain" description="Aminopeptidase N-like N-terminal" evidence="15">
    <location>
        <begin position="57"/>
        <end position="241"/>
    </location>
</feature>
<feature type="chain" id="PRO_5046555086" description="Aminopeptidase N" evidence="13">
    <location>
        <begin position="27"/>
        <end position="1055"/>
    </location>
</feature>
<dbReference type="InterPro" id="IPR050344">
    <property type="entry name" value="Peptidase_M1_aminopeptidases"/>
</dbReference>
<sequence>MPRLPVWVAIAALLAPVIGSSGPADAAPTRVGSGVVGAQTAGDTLFPHQGNGGYDVEHYQLRIRWSTSRAISATATITATTTQQPLTTYSFDLEGLTVTAVSVDGDPARFSRVASGDRHKLVVTPARPVSGRFTTTVTYSGTPAAHTDPDGSQEGWVDTGSGATSGVVALNEPVGAMTWFPNNNTPRDKATFSTTVTVPYSAAAGSQNRTVVGNGVLSETSRSSTTQSFTWDQPRQQATYLSFVGIGPYVAAESDVPLTDGTTHEYSYRDSALSAATSGFTAARGRLGEILTAIEGHYGTYPGSSTGVVVDRVPSGVSYALETQDRPFFPSQIDEPTLVHELAHQWFGDSVSPADWGDVWLNEGPATFVETEVGAELDGGKGTQDTYYDTWRSSSTASLWSVPAAGFDDPSELFGEQVYTRGAVALEALRSALGDDVFEDVMTTWLRTYGGRSATTAQFIAVAEQVSGQDLDAFFQTWVYGTRKPAAWPVAYDLTLTSDPVNGSDVAPGSTVAYTLTAHNTGKVPTTASTVEVDATELRARGYLDPLPSGLTRAWETITWDVPAIPVGETASVTFTAALVRGRGGAFTVRARGTTPGADCGTGCVTTLRLPIAAIDNPDPVIEGRSRVGDRLLVSVQDWDQEPSYDWEWLRDGVRIPYAIYSSYEATAADLGAAITVRVTGSGEGYETVTRTGGPVTVEPGVQHSTSAPTVTGEPRVGTTLTAVHESWDRDATLTYQWSLDGEPIPGATAATYRPIPAQAGHQLTASVTGTLPGYTTATESSEPVTVIPIDAPFSPVPTLSAAPRVAVPVSVVPGEWTDDAELTYQWFVAGYAVGTGPTYTPRPEDRGFGLTVRVTGTRDVAGYETVTRTSEPVGVDPGILDPAPIPTVQGTATTGQTLTGVRGTWAPEVMFTFNWVVGGVGVPGPSSTTYVVRPQDVGKSIVFAVTGERPGYSWEIRRSRPVLAKPADQTRQPRPSIAGNPVAGRTLRAYVGAHDPGTRVRVQWYVGGVAVPGATATTYRLRAADRGRSVRVRTRTSKLGYRVVVKDSPSLRVR</sequence>
<dbReference type="SUPFAM" id="SSF63737">
    <property type="entry name" value="Leukotriene A4 hydrolase N-terminal domain"/>
    <property type="match status" value="1"/>
</dbReference>
<evidence type="ECO:0000256" key="6">
    <source>
        <dbReference type="ARBA" id="ARBA00022670"/>
    </source>
</evidence>
<dbReference type="PANTHER" id="PTHR11533:SF297">
    <property type="entry name" value="AMINOPEPTIDASE N"/>
    <property type="match status" value="1"/>
</dbReference>
<dbReference type="InterPro" id="IPR027268">
    <property type="entry name" value="Peptidase_M4/M1_CTD_sf"/>
</dbReference>
<dbReference type="Gene3D" id="2.60.40.10">
    <property type="entry name" value="Immunoglobulins"/>
    <property type="match status" value="1"/>
</dbReference>
<dbReference type="GO" id="GO:0004177">
    <property type="term" value="F:aminopeptidase activity"/>
    <property type="evidence" value="ECO:0007669"/>
    <property type="project" value="UniProtKB-KW"/>
</dbReference>
<evidence type="ECO:0000256" key="12">
    <source>
        <dbReference type="ARBA" id="ARBA00031533"/>
    </source>
</evidence>
<dbReference type="PRINTS" id="PR00756">
    <property type="entry name" value="ALADIPTASE"/>
</dbReference>
<keyword evidence="17" id="KW-1185">Reference proteome</keyword>
<evidence type="ECO:0000256" key="4">
    <source>
        <dbReference type="ARBA" id="ARBA00012564"/>
    </source>
</evidence>
<evidence type="ECO:0000259" key="14">
    <source>
        <dbReference type="Pfam" id="PF01433"/>
    </source>
</evidence>
<dbReference type="PANTHER" id="PTHR11533">
    <property type="entry name" value="PROTEASE M1 ZINC METALLOPROTEASE"/>
    <property type="match status" value="1"/>
</dbReference>
<keyword evidence="10" id="KW-0482">Metalloprotease</keyword>
<evidence type="ECO:0000259" key="15">
    <source>
        <dbReference type="Pfam" id="PF17900"/>
    </source>
</evidence>
<dbReference type="InterPro" id="IPR045357">
    <property type="entry name" value="Aminopeptidase_N-like_N"/>
</dbReference>
<dbReference type="Pfam" id="PF01433">
    <property type="entry name" value="Peptidase_M1"/>
    <property type="match status" value="1"/>
</dbReference>
<evidence type="ECO:0000256" key="11">
    <source>
        <dbReference type="ARBA" id="ARBA00029811"/>
    </source>
</evidence>
<organism evidence="16 17">
    <name type="scientific">Nocardioides plantarum</name>
    <dbReference type="NCBI Taxonomy" id="29299"/>
    <lineage>
        <taxon>Bacteria</taxon>
        <taxon>Bacillati</taxon>
        <taxon>Actinomycetota</taxon>
        <taxon>Actinomycetes</taxon>
        <taxon>Propionibacteriales</taxon>
        <taxon>Nocardioidaceae</taxon>
        <taxon>Nocardioides</taxon>
    </lineage>
</organism>
<evidence type="ECO:0000256" key="13">
    <source>
        <dbReference type="SAM" id="SignalP"/>
    </source>
</evidence>
<dbReference type="SUPFAM" id="SSF55486">
    <property type="entry name" value="Metalloproteases ('zincins'), catalytic domain"/>
    <property type="match status" value="1"/>
</dbReference>
<feature type="signal peptide" evidence="13">
    <location>
        <begin position="1"/>
        <end position="26"/>
    </location>
</feature>
<name>A0ABV5KGB6_9ACTN</name>